<dbReference type="GO" id="GO:0015627">
    <property type="term" value="C:type II protein secretion system complex"/>
    <property type="evidence" value="ECO:0007669"/>
    <property type="project" value="InterPro"/>
</dbReference>
<evidence type="ECO:0000256" key="2">
    <source>
        <dbReference type="ARBA" id="ARBA00004241"/>
    </source>
</evidence>
<comment type="similarity">
    <text evidence="9">Belongs to the ComGC family.</text>
</comment>
<sequence length="116" mass="13030">MKKMIKNERAFTLIEMLVVLMVISVLLLILVPNLTQNQSTANDKSCEATIRLVQSQVYAYQIDEGALPNDMNDMLPYLHLSSDVQLDNDGKLQCPNGDYLEIDEDGIISVVNNEDN</sequence>
<dbReference type="GO" id="GO:0030420">
    <property type="term" value="P:establishment of competence for transformation"/>
    <property type="evidence" value="ECO:0007669"/>
    <property type="project" value="UniProtKB-KW"/>
</dbReference>
<dbReference type="Gene3D" id="3.30.700.10">
    <property type="entry name" value="Glycoprotein, Type 4 Pilin"/>
    <property type="match status" value="1"/>
</dbReference>
<evidence type="ECO:0000256" key="3">
    <source>
        <dbReference type="ARBA" id="ARBA00022475"/>
    </source>
</evidence>
<gene>
    <name evidence="11" type="ORF">AJ85_09490</name>
</gene>
<evidence type="ECO:0000256" key="8">
    <source>
        <dbReference type="ARBA" id="ARBA00023287"/>
    </source>
</evidence>
<dbReference type="PANTHER" id="PTHR30093">
    <property type="entry name" value="GENERAL SECRETION PATHWAY PROTEIN G"/>
    <property type="match status" value="1"/>
</dbReference>
<evidence type="ECO:0000256" key="9">
    <source>
        <dbReference type="ARBA" id="ARBA00043982"/>
    </source>
</evidence>
<dbReference type="InterPro" id="IPR012902">
    <property type="entry name" value="N_methyl_site"/>
</dbReference>
<keyword evidence="7 10" id="KW-0472">Membrane</keyword>
<dbReference type="PANTHER" id="PTHR30093:SF2">
    <property type="entry name" value="TYPE II SECRETION SYSTEM PROTEIN H"/>
    <property type="match status" value="1"/>
</dbReference>
<organism evidence="11 12">
    <name type="scientific">Alkalihalobacillus alcalophilus ATCC 27647 = CGMCC 1.3604</name>
    <dbReference type="NCBI Taxonomy" id="1218173"/>
    <lineage>
        <taxon>Bacteria</taxon>
        <taxon>Bacillati</taxon>
        <taxon>Bacillota</taxon>
        <taxon>Bacilli</taxon>
        <taxon>Bacillales</taxon>
        <taxon>Bacillaceae</taxon>
        <taxon>Alkalihalobacillus</taxon>
    </lineage>
</organism>
<accession>A0A4S4JZE6</accession>
<dbReference type="GO" id="GO:0009986">
    <property type="term" value="C:cell surface"/>
    <property type="evidence" value="ECO:0007669"/>
    <property type="project" value="UniProtKB-SubCell"/>
</dbReference>
<proteinExistence type="inferred from homology"/>
<dbReference type="SUPFAM" id="SSF54523">
    <property type="entry name" value="Pili subunits"/>
    <property type="match status" value="1"/>
</dbReference>
<evidence type="ECO:0000313" key="11">
    <source>
        <dbReference type="EMBL" id="THG90666.1"/>
    </source>
</evidence>
<dbReference type="EMBL" id="JALP01000126">
    <property type="protein sequence ID" value="THG90666.1"/>
    <property type="molecule type" value="Genomic_DNA"/>
</dbReference>
<comment type="caution">
    <text evidence="11">The sequence shown here is derived from an EMBL/GenBank/DDBJ whole genome shotgun (WGS) entry which is preliminary data.</text>
</comment>
<evidence type="ECO:0000256" key="10">
    <source>
        <dbReference type="SAM" id="Phobius"/>
    </source>
</evidence>
<dbReference type="GO" id="GO:0015628">
    <property type="term" value="P:protein secretion by the type II secretion system"/>
    <property type="evidence" value="ECO:0007669"/>
    <property type="project" value="InterPro"/>
</dbReference>
<keyword evidence="6 10" id="KW-1133">Transmembrane helix</keyword>
<name>A0A4S4JZE6_ALKAL</name>
<evidence type="ECO:0000256" key="5">
    <source>
        <dbReference type="ARBA" id="ARBA00022692"/>
    </source>
</evidence>
<comment type="subcellular location">
    <subcellularLocation>
        <location evidence="1">Cell membrane</location>
        <topology evidence="1">Single-pass membrane protein</topology>
    </subcellularLocation>
    <subcellularLocation>
        <location evidence="2">Cell surface</location>
    </subcellularLocation>
</comment>
<evidence type="ECO:0000256" key="4">
    <source>
        <dbReference type="ARBA" id="ARBA00022481"/>
    </source>
</evidence>
<evidence type="ECO:0000313" key="12">
    <source>
        <dbReference type="Proteomes" id="UP000297014"/>
    </source>
</evidence>
<evidence type="ECO:0000256" key="1">
    <source>
        <dbReference type="ARBA" id="ARBA00004162"/>
    </source>
</evidence>
<feature type="transmembrane region" description="Helical" evidence="10">
    <location>
        <begin position="12"/>
        <end position="31"/>
    </location>
</feature>
<dbReference type="AlphaFoldDB" id="A0A4S4JZE6"/>
<dbReference type="Pfam" id="PF07963">
    <property type="entry name" value="N_methyl"/>
    <property type="match status" value="1"/>
</dbReference>
<dbReference type="InterPro" id="IPR045584">
    <property type="entry name" value="Pilin-like"/>
</dbReference>
<dbReference type="PRINTS" id="PR00813">
    <property type="entry name" value="BCTERIALGSPG"/>
</dbReference>
<keyword evidence="4" id="KW-0488">Methylation</keyword>
<dbReference type="NCBIfam" id="TIGR02532">
    <property type="entry name" value="IV_pilin_GFxxxE"/>
    <property type="match status" value="1"/>
</dbReference>
<dbReference type="InterPro" id="IPR000983">
    <property type="entry name" value="Bac_GSPG_pilin"/>
</dbReference>
<evidence type="ECO:0000256" key="6">
    <source>
        <dbReference type="ARBA" id="ARBA00022989"/>
    </source>
</evidence>
<evidence type="ECO:0000256" key="7">
    <source>
        <dbReference type="ARBA" id="ARBA00023136"/>
    </source>
</evidence>
<dbReference type="GO" id="GO:0005886">
    <property type="term" value="C:plasma membrane"/>
    <property type="evidence" value="ECO:0007669"/>
    <property type="project" value="UniProtKB-SubCell"/>
</dbReference>
<keyword evidence="3" id="KW-1003">Cell membrane</keyword>
<dbReference type="InterPro" id="IPR016940">
    <property type="entry name" value="ComGC"/>
</dbReference>
<dbReference type="NCBIfam" id="NF040999">
    <property type="entry name" value="pilin_ComGC"/>
    <property type="match status" value="1"/>
</dbReference>
<dbReference type="Proteomes" id="UP000297014">
    <property type="component" value="Unassembled WGS sequence"/>
</dbReference>
<keyword evidence="8" id="KW-0178">Competence</keyword>
<reference evidence="11 12" key="1">
    <citation type="submission" date="2014-01" db="EMBL/GenBank/DDBJ databases">
        <title>Draft genome sequencing of Bacillus alcalophilus CGMCC 1.3604.</title>
        <authorList>
            <person name="Yang J."/>
            <person name="Diao L."/>
            <person name="Yang S."/>
        </authorList>
    </citation>
    <scope>NUCLEOTIDE SEQUENCE [LARGE SCALE GENOMIC DNA]</scope>
    <source>
        <strain evidence="11 12">CGMCC 1.3604</strain>
    </source>
</reference>
<protein>
    <submittedName>
        <fullName evidence="11">Competence protein ComG</fullName>
    </submittedName>
</protein>
<keyword evidence="5 10" id="KW-0812">Transmembrane</keyword>